<dbReference type="PANTHER" id="PTHR31465">
    <property type="entry name" value="PROTEIN RTA1-RELATED"/>
    <property type="match status" value="1"/>
</dbReference>
<evidence type="ECO:0000256" key="5">
    <source>
        <dbReference type="SAM" id="Phobius"/>
    </source>
</evidence>
<feature type="transmembrane region" description="Helical" evidence="5">
    <location>
        <begin position="185"/>
        <end position="211"/>
    </location>
</feature>
<dbReference type="PANTHER" id="PTHR31465:SF15">
    <property type="entry name" value="LIPID TRANSPORTER ATNI-RELATED"/>
    <property type="match status" value="1"/>
</dbReference>
<dbReference type="Pfam" id="PF04479">
    <property type="entry name" value="RTA1"/>
    <property type="match status" value="1"/>
</dbReference>
<evidence type="ECO:0000256" key="4">
    <source>
        <dbReference type="ARBA" id="ARBA00023136"/>
    </source>
</evidence>
<feature type="transmembrane region" description="Helical" evidence="5">
    <location>
        <begin position="88"/>
        <end position="108"/>
    </location>
</feature>
<accession>A0AA38S5A5</accession>
<keyword evidence="7" id="KW-1185">Reference proteome</keyword>
<feature type="transmembrane region" description="Helical" evidence="5">
    <location>
        <begin position="274"/>
        <end position="294"/>
    </location>
</feature>
<dbReference type="InterPro" id="IPR007568">
    <property type="entry name" value="RTA1"/>
</dbReference>
<evidence type="ECO:0000256" key="1">
    <source>
        <dbReference type="ARBA" id="ARBA00004141"/>
    </source>
</evidence>
<keyword evidence="3 5" id="KW-1133">Transmembrane helix</keyword>
<name>A0AA38S5A5_9PEZI</name>
<evidence type="ECO:0000256" key="3">
    <source>
        <dbReference type="ARBA" id="ARBA00022989"/>
    </source>
</evidence>
<organism evidence="6 7">
    <name type="scientific">Pleurostoma richardsiae</name>
    <dbReference type="NCBI Taxonomy" id="41990"/>
    <lineage>
        <taxon>Eukaryota</taxon>
        <taxon>Fungi</taxon>
        <taxon>Dikarya</taxon>
        <taxon>Ascomycota</taxon>
        <taxon>Pezizomycotina</taxon>
        <taxon>Sordariomycetes</taxon>
        <taxon>Sordariomycetidae</taxon>
        <taxon>Calosphaeriales</taxon>
        <taxon>Pleurostomataceae</taxon>
        <taxon>Pleurostoma</taxon>
    </lineage>
</organism>
<evidence type="ECO:0000313" key="6">
    <source>
        <dbReference type="EMBL" id="KAJ9156525.1"/>
    </source>
</evidence>
<gene>
    <name evidence="6" type="ORF">NKR23_g1139</name>
</gene>
<feature type="transmembrane region" description="Helical" evidence="5">
    <location>
        <begin position="152"/>
        <end position="173"/>
    </location>
</feature>
<evidence type="ECO:0000313" key="7">
    <source>
        <dbReference type="Proteomes" id="UP001174694"/>
    </source>
</evidence>
<dbReference type="GO" id="GO:0016020">
    <property type="term" value="C:membrane"/>
    <property type="evidence" value="ECO:0007669"/>
    <property type="project" value="UniProtKB-SubCell"/>
</dbReference>
<feature type="transmembrane region" description="Helical" evidence="5">
    <location>
        <begin position="314"/>
        <end position="333"/>
    </location>
</feature>
<comment type="caution">
    <text evidence="6">The sequence shown here is derived from an EMBL/GenBank/DDBJ whole genome shotgun (WGS) entry which is preliminary data.</text>
</comment>
<dbReference type="Proteomes" id="UP001174694">
    <property type="component" value="Unassembled WGS sequence"/>
</dbReference>
<dbReference type="AlphaFoldDB" id="A0AA38S5A5"/>
<reference evidence="6" key="1">
    <citation type="submission" date="2022-07" db="EMBL/GenBank/DDBJ databases">
        <title>Fungi with potential for degradation of polypropylene.</title>
        <authorList>
            <person name="Gostincar C."/>
        </authorList>
    </citation>
    <scope>NUCLEOTIDE SEQUENCE</scope>
    <source>
        <strain evidence="6">EXF-13308</strain>
    </source>
</reference>
<feature type="transmembrane region" description="Helical" evidence="5">
    <location>
        <begin position="120"/>
        <end position="140"/>
    </location>
</feature>
<proteinExistence type="predicted"/>
<keyword evidence="4 5" id="KW-0472">Membrane</keyword>
<protein>
    <submittedName>
        <fullName evidence="6">RTA1 domain-containing protein</fullName>
    </submittedName>
</protein>
<evidence type="ECO:0000256" key="2">
    <source>
        <dbReference type="ARBA" id="ARBA00022692"/>
    </source>
</evidence>
<comment type="subcellular location">
    <subcellularLocation>
        <location evidence="1">Membrane</location>
        <topology evidence="1">Multi-pass membrane protein</topology>
    </subcellularLocation>
</comment>
<feature type="transmembrane region" description="Helical" evidence="5">
    <location>
        <begin position="231"/>
        <end position="253"/>
    </location>
</feature>
<keyword evidence="2 5" id="KW-0812">Transmembrane</keyword>
<sequence length="382" mass="42017">MPAPTPTPTLGVAISAIRRDASPASSTTVAPTNINTETIQYITILGITDDHVTLQPQTIDLGPTCVQTIAPDANGYVPPGTCGAIWDYYPSFAAALLFAGLFGTLTLLHIWQAARYKKRFCWVIIMAAIWETLAFTFRALSAKHQQSDGIYLVFQIFILLAPLWVNAFDYMVLGRMIYYFLPSRSLFSVPAPIIAALFVSLDFVSFIVQLVGGSTAGPNSSPADQLKAIHVYMGGIGIQQGFIVIFLSLAIGFQMEMSTLSRAVTTTLHPGHQWAPLLMTLYASLALITVRIIFRLIEFSRGDDVSNPILTHEAYFYLLEATPMFFAILSFNITHPGRVLVGPEAEMPGFIATVKGLLRQAKTRQDWKEVDSGDEMQAMQPR</sequence>
<dbReference type="EMBL" id="JANBVO010000002">
    <property type="protein sequence ID" value="KAJ9156525.1"/>
    <property type="molecule type" value="Genomic_DNA"/>
</dbReference>